<keyword evidence="2" id="KW-1133">Transmembrane helix</keyword>
<reference evidence="4 5" key="1">
    <citation type="submission" date="2018-10" db="EMBL/GenBank/DDBJ databases">
        <title>GWAS and RNA-Seq identify cryptic mechanisms of antimicrobial resistance in Acinetobacter baumannii.</title>
        <authorList>
            <person name="Sahl J.W."/>
        </authorList>
    </citation>
    <scope>NUCLEOTIDE SEQUENCE [LARGE SCALE GENOMIC DNA]</scope>
    <source>
        <strain evidence="4 5">TG28175</strain>
    </source>
</reference>
<comment type="caution">
    <text evidence="4">The sequence shown here is derived from an EMBL/GenBank/DDBJ whole genome shotgun (WGS) entry which is preliminary data.</text>
</comment>
<evidence type="ECO:0000256" key="1">
    <source>
        <dbReference type="SAM" id="MobiDB-lite"/>
    </source>
</evidence>
<organism evidence="4 5">
    <name type="scientific">Acinetobacter baumannii</name>
    <dbReference type="NCBI Taxonomy" id="470"/>
    <lineage>
        <taxon>Bacteria</taxon>
        <taxon>Pseudomonadati</taxon>
        <taxon>Pseudomonadota</taxon>
        <taxon>Gammaproteobacteria</taxon>
        <taxon>Moraxellales</taxon>
        <taxon>Moraxellaceae</taxon>
        <taxon>Acinetobacter</taxon>
        <taxon>Acinetobacter calcoaceticus/baumannii complex</taxon>
    </lineage>
</organism>
<evidence type="ECO:0000313" key="4">
    <source>
        <dbReference type="EMBL" id="RSR39075.1"/>
    </source>
</evidence>
<evidence type="ECO:0000259" key="3">
    <source>
        <dbReference type="Pfam" id="PF11812"/>
    </source>
</evidence>
<feature type="region of interest" description="Disordered" evidence="1">
    <location>
        <begin position="1"/>
        <end position="29"/>
    </location>
</feature>
<sequence length="65" mass="7164">MSTSNTSSPMDQNVFDPQAAAQARDRRKKVIEKSLAKRHRKEKAFRFAGLSAVVIGLAFVALLFG</sequence>
<proteinExistence type="predicted"/>
<feature type="transmembrane region" description="Helical" evidence="2">
    <location>
        <begin position="44"/>
        <end position="64"/>
    </location>
</feature>
<evidence type="ECO:0000256" key="2">
    <source>
        <dbReference type="SAM" id="Phobius"/>
    </source>
</evidence>
<dbReference type="Proteomes" id="UP000280073">
    <property type="component" value="Unassembled WGS sequence"/>
</dbReference>
<accession>A0A3R9RXD3</accession>
<keyword evidence="2" id="KW-0472">Membrane</keyword>
<feature type="compositionally biased region" description="Polar residues" evidence="1">
    <location>
        <begin position="1"/>
        <end position="11"/>
    </location>
</feature>
<dbReference type="EMBL" id="RFDI01001635">
    <property type="protein sequence ID" value="RSR39075.1"/>
    <property type="molecule type" value="Genomic_DNA"/>
</dbReference>
<protein>
    <submittedName>
        <fullName evidence="4">DUF3333 domain-containing protein</fullName>
    </submittedName>
</protein>
<gene>
    <name evidence="4" type="ORF">EA686_22635</name>
</gene>
<feature type="domain" description="DUF3333" evidence="3">
    <location>
        <begin position="32"/>
        <end position="65"/>
    </location>
</feature>
<dbReference type="Pfam" id="PF11812">
    <property type="entry name" value="DUF3333"/>
    <property type="match status" value="1"/>
</dbReference>
<feature type="non-terminal residue" evidence="4">
    <location>
        <position position="65"/>
    </location>
</feature>
<name>A0A3R9RXD3_ACIBA</name>
<dbReference type="InterPro" id="IPR024573">
    <property type="entry name" value="DUF3333"/>
</dbReference>
<dbReference type="AlphaFoldDB" id="A0A3R9RXD3"/>
<evidence type="ECO:0000313" key="5">
    <source>
        <dbReference type="Proteomes" id="UP000280073"/>
    </source>
</evidence>
<keyword evidence="2" id="KW-0812">Transmembrane</keyword>